<dbReference type="Pfam" id="PF09282">
    <property type="entry name" value="Mago-bind"/>
    <property type="match status" value="1"/>
</dbReference>
<sequence>MSSSEGGDNRAVVGDVRIKTKTGETFIAASQRPDGTWRKARRVKAGYIPQEEQPRYESRGMQQSRQSRYPVGFNPVETSRKPVKAEVSSGPKKPIVAIERPNAPITPKDHIEKKINNLNRKLHDIEILKEKISNGKLPNPEKTQLEKISRQQAIEEEIAKLTEELEFL</sequence>
<organism evidence="7">
    <name type="scientific">Enterobius vermicularis</name>
    <name type="common">Human pinworm</name>
    <dbReference type="NCBI Taxonomy" id="51028"/>
    <lineage>
        <taxon>Eukaryota</taxon>
        <taxon>Metazoa</taxon>
        <taxon>Ecdysozoa</taxon>
        <taxon>Nematoda</taxon>
        <taxon>Chromadorea</taxon>
        <taxon>Rhabditida</taxon>
        <taxon>Spirurina</taxon>
        <taxon>Oxyuridomorpha</taxon>
        <taxon>Oxyuroidea</taxon>
        <taxon>Oxyuridae</taxon>
        <taxon>Enterobius</taxon>
    </lineage>
</organism>
<gene>
    <name evidence="5" type="ORF">EVEC_LOCUS6078</name>
</gene>
<evidence type="ECO:0000256" key="1">
    <source>
        <dbReference type="ARBA" id="ARBA00009394"/>
    </source>
</evidence>
<dbReference type="STRING" id="51028.A0A0N4V839"/>
<evidence type="ECO:0000259" key="4">
    <source>
        <dbReference type="SMART" id="SM01273"/>
    </source>
</evidence>
<dbReference type="GO" id="GO:0003723">
    <property type="term" value="F:RNA binding"/>
    <property type="evidence" value="ECO:0007669"/>
    <property type="project" value="TreeGrafter"/>
</dbReference>
<dbReference type="InterPro" id="IPR039333">
    <property type="entry name" value="PYM1"/>
</dbReference>
<dbReference type="WBParaSite" id="EVEC_0000650401-mRNA-1">
    <property type="protein sequence ID" value="EVEC_0000650401-mRNA-1"/>
    <property type="gene ID" value="EVEC_0000650401"/>
</dbReference>
<dbReference type="InterPro" id="IPR036348">
    <property type="entry name" value="WIBG_N_sf"/>
</dbReference>
<dbReference type="PANTHER" id="PTHR22959:SF0">
    <property type="entry name" value="PARTNER OF Y14 AND MAGO"/>
    <property type="match status" value="1"/>
</dbReference>
<dbReference type="Proteomes" id="UP000274131">
    <property type="component" value="Unassembled WGS sequence"/>
</dbReference>
<reference evidence="5 6" key="2">
    <citation type="submission" date="2018-10" db="EMBL/GenBank/DDBJ databases">
        <authorList>
            <consortium name="Pathogen Informatics"/>
        </authorList>
    </citation>
    <scope>NUCLEOTIDE SEQUENCE [LARGE SCALE GENOMIC DNA]</scope>
</reference>
<dbReference type="PANTHER" id="PTHR22959">
    <property type="entry name" value="PYM PROTEIN"/>
    <property type="match status" value="1"/>
</dbReference>
<reference evidence="7" key="1">
    <citation type="submission" date="2017-02" db="UniProtKB">
        <authorList>
            <consortium name="WormBaseParasite"/>
        </authorList>
    </citation>
    <scope>IDENTIFICATION</scope>
</reference>
<dbReference type="GO" id="GO:0005737">
    <property type="term" value="C:cytoplasm"/>
    <property type="evidence" value="ECO:0007669"/>
    <property type="project" value="TreeGrafter"/>
</dbReference>
<evidence type="ECO:0000313" key="7">
    <source>
        <dbReference type="WBParaSite" id="EVEC_0000650401-mRNA-1"/>
    </source>
</evidence>
<dbReference type="AlphaFoldDB" id="A0A0N4V839"/>
<dbReference type="SUPFAM" id="SSF101931">
    <property type="entry name" value="Pym (Within the bgcn gene intron protein, WIBG), N-terminal domain"/>
    <property type="match status" value="1"/>
</dbReference>
<name>A0A0N4V839_ENTVE</name>
<feature type="domain" description="WIBG Mago-binding" evidence="4">
    <location>
        <begin position="23"/>
        <end position="49"/>
    </location>
</feature>
<dbReference type="SMART" id="SM01273">
    <property type="entry name" value="Mago-bind"/>
    <property type="match status" value="1"/>
</dbReference>
<evidence type="ECO:0000256" key="2">
    <source>
        <dbReference type="ARBA" id="ARBA00018898"/>
    </source>
</evidence>
<feature type="region of interest" description="Disordered" evidence="3">
    <location>
        <begin position="49"/>
        <end position="96"/>
    </location>
</feature>
<proteinExistence type="inferred from homology"/>
<evidence type="ECO:0000313" key="6">
    <source>
        <dbReference type="Proteomes" id="UP000274131"/>
    </source>
</evidence>
<dbReference type="GO" id="GO:0035145">
    <property type="term" value="C:exon-exon junction complex"/>
    <property type="evidence" value="ECO:0007669"/>
    <property type="project" value="TreeGrafter"/>
</dbReference>
<evidence type="ECO:0000256" key="3">
    <source>
        <dbReference type="SAM" id="MobiDB-lite"/>
    </source>
</evidence>
<dbReference type="EMBL" id="UXUI01008370">
    <property type="protein sequence ID" value="VDD91327.1"/>
    <property type="molecule type" value="Genomic_DNA"/>
</dbReference>
<evidence type="ECO:0000313" key="5">
    <source>
        <dbReference type="EMBL" id="VDD91327.1"/>
    </source>
</evidence>
<keyword evidence="6" id="KW-1185">Reference proteome</keyword>
<dbReference type="OrthoDB" id="21625at2759"/>
<accession>A0A0N4V839</accession>
<comment type="similarity">
    <text evidence="1">Belongs to the pym family.</text>
</comment>
<dbReference type="GO" id="GO:1903259">
    <property type="term" value="P:exon-exon junction complex disassembly"/>
    <property type="evidence" value="ECO:0007669"/>
    <property type="project" value="InterPro"/>
</dbReference>
<dbReference type="InterPro" id="IPR015362">
    <property type="entry name" value="WIBG_mago-bd"/>
</dbReference>
<protein>
    <recommendedName>
        <fullName evidence="2">Partner of Y14 and mago</fullName>
    </recommendedName>
</protein>